<organism evidence="2 3">
    <name type="scientific">Photobacterium aphoticum</name>
    <dbReference type="NCBI Taxonomy" id="754436"/>
    <lineage>
        <taxon>Bacteria</taxon>
        <taxon>Pseudomonadati</taxon>
        <taxon>Pseudomonadota</taxon>
        <taxon>Gammaproteobacteria</taxon>
        <taxon>Vibrionales</taxon>
        <taxon>Vibrionaceae</taxon>
        <taxon>Photobacterium</taxon>
    </lineage>
</organism>
<dbReference type="AlphaFoldDB" id="A0A090QM58"/>
<gene>
    <name evidence="2" type="ORF">JCM19237_2386</name>
</gene>
<dbReference type="EMBL" id="BBMN01000003">
    <property type="protein sequence ID" value="GAL04235.1"/>
    <property type="molecule type" value="Genomic_DNA"/>
</dbReference>
<evidence type="ECO:0000256" key="1">
    <source>
        <dbReference type="SAM" id="MobiDB-lite"/>
    </source>
</evidence>
<reference evidence="2 3" key="1">
    <citation type="journal article" date="2014" name="Genome Announc.">
        <title>Draft Genome Sequences of Two Vibrionaceae Species, Vibrio ponticus C121 and Photobacterium aphoticum C119, Isolated as Coral Reef Microbiota.</title>
        <authorList>
            <person name="Al-saari N."/>
            <person name="Meirelles P.M."/>
            <person name="Mino S."/>
            <person name="Suda W."/>
            <person name="Oshima K."/>
            <person name="Hattori M."/>
            <person name="Ohkuma M."/>
            <person name="Thompson F.L."/>
            <person name="Gomez-Gil B."/>
            <person name="Sawabe T."/>
            <person name="Sawabe T."/>
        </authorList>
    </citation>
    <scope>NUCLEOTIDE SEQUENCE [LARGE SCALE GENOMIC DNA]</scope>
    <source>
        <strain evidence="2 3">JCM 19237</strain>
    </source>
</reference>
<name>A0A090QM58_9GAMM</name>
<evidence type="ECO:0000313" key="3">
    <source>
        <dbReference type="Proteomes" id="UP000029227"/>
    </source>
</evidence>
<comment type="caution">
    <text evidence="2">The sequence shown here is derived from an EMBL/GenBank/DDBJ whole genome shotgun (WGS) entry which is preliminary data.</text>
</comment>
<protein>
    <submittedName>
        <fullName evidence="2">Uncharacterized protein</fullName>
    </submittedName>
</protein>
<proteinExistence type="predicted"/>
<evidence type="ECO:0000313" key="2">
    <source>
        <dbReference type="EMBL" id="GAL04235.1"/>
    </source>
</evidence>
<dbReference type="STRING" id="754436.JCM19237_2386"/>
<sequence>MDFSERMKLRGKAEEDLYFAKQDKALIEAIHDMQTDGRIKQWHDQHADDDTSFLSHASGKER</sequence>
<feature type="region of interest" description="Disordered" evidence="1">
    <location>
        <begin position="42"/>
        <end position="62"/>
    </location>
</feature>
<dbReference type="Proteomes" id="UP000029227">
    <property type="component" value="Unassembled WGS sequence"/>
</dbReference>
<accession>A0A090QM58</accession>